<feature type="domain" description="Enoyl reductase (ER)" evidence="3">
    <location>
        <begin position="19"/>
        <end position="296"/>
    </location>
</feature>
<evidence type="ECO:0000256" key="1">
    <source>
        <dbReference type="ARBA" id="ARBA00022857"/>
    </source>
</evidence>
<accession>A0A927C2F6</accession>
<reference evidence="4" key="1">
    <citation type="submission" date="2020-09" db="EMBL/GenBank/DDBJ databases">
        <authorList>
            <person name="Yoon J.-W."/>
        </authorList>
    </citation>
    <scope>NUCLEOTIDE SEQUENCE</scope>
    <source>
        <strain evidence="4">KMU-158</strain>
    </source>
</reference>
<gene>
    <name evidence="4" type="ORF">IB286_13675</name>
</gene>
<dbReference type="Proteomes" id="UP000610558">
    <property type="component" value="Unassembled WGS sequence"/>
</dbReference>
<dbReference type="Pfam" id="PF00107">
    <property type="entry name" value="ADH_zinc_N"/>
    <property type="match status" value="1"/>
</dbReference>
<dbReference type="EMBL" id="JACXLD010000010">
    <property type="protein sequence ID" value="MBD2860054.1"/>
    <property type="molecule type" value="Genomic_DNA"/>
</dbReference>
<dbReference type="PANTHER" id="PTHR48106:SF18">
    <property type="entry name" value="QUINONE OXIDOREDUCTASE PIG3"/>
    <property type="match status" value="1"/>
</dbReference>
<dbReference type="InterPro" id="IPR013149">
    <property type="entry name" value="ADH-like_C"/>
</dbReference>
<dbReference type="SUPFAM" id="SSF51735">
    <property type="entry name" value="NAD(P)-binding Rossmann-fold domains"/>
    <property type="match status" value="1"/>
</dbReference>
<dbReference type="SMART" id="SM00829">
    <property type="entry name" value="PKS_ER"/>
    <property type="match status" value="1"/>
</dbReference>
<evidence type="ECO:0000259" key="3">
    <source>
        <dbReference type="SMART" id="SM00829"/>
    </source>
</evidence>
<dbReference type="Gene3D" id="3.40.50.720">
    <property type="entry name" value="NAD(P)-binding Rossmann-like Domain"/>
    <property type="match status" value="1"/>
</dbReference>
<sequence length="375" mass="39504">MTEKVEFPLANCELRSFVGEDARLYLSLEVVEIGSPVGDELVVRVEGAPMNPSDLGSMLGGVSADAFRLTDNGGLVADIPEADFGRFSERVGQSIGVGLEGMGTVVAAGELAQHLVGNVVAMVGGGMYTQYRKINAGDCLALPNGTSPEDGAGAFVNPMTSLSLVETMRRDGHTALVHTAAASNLGQMLVKICKSDGVGLVNVVRSEAQVTLLKGLGAKYVCNSSSPTFDDELVAAIGETGATIAFDAVGGGDLASRILAAMERANTGKTPYSRYGSNVYKQVYFYGGLDTSPIVLRKNYGMAWGAGGWLLFPFLEKIGNEATAALKARVEREIYTTFASEFGHSATIREILCPEKIRVAAARSTGSKFLIKPNL</sequence>
<dbReference type="InterPro" id="IPR020843">
    <property type="entry name" value="ER"/>
</dbReference>
<keyword evidence="1" id="KW-0521">NADP</keyword>
<dbReference type="GO" id="GO:0070402">
    <property type="term" value="F:NADPH binding"/>
    <property type="evidence" value="ECO:0007669"/>
    <property type="project" value="TreeGrafter"/>
</dbReference>
<proteinExistence type="predicted"/>
<dbReference type="SUPFAM" id="SSF50129">
    <property type="entry name" value="GroES-like"/>
    <property type="match status" value="1"/>
</dbReference>
<dbReference type="GO" id="GO:0016651">
    <property type="term" value="F:oxidoreductase activity, acting on NAD(P)H"/>
    <property type="evidence" value="ECO:0007669"/>
    <property type="project" value="TreeGrafter"/>
</dbReference>
<dbReference type="RefSeq" id="WP_190766493.1">
    <property type="nucleotide sequence ID" value="NZ_JACXLD010000010.1"/>
</dbReference>
<dbReference type="Gene3D" id="3.90.180.10">
    <property type="entry name" value="Medium-chain alcohol dehydrogenases, catalytic domain"/>
    <property type="match status" value="1"/>
</dbReference>
<dbReference type="PANTHER" id="PTHR48106">
    <property type="entry name" value="QUINONE OXIDOREDUCTASE PIG3-RELATED"/>
    <property type="match status" value="1"/>
</dbReference>
<keyword evidence="5" id="KW-1185">Reference proteome</keyword>
<name>A0A927C2F6_9GAMM</name>
<organism evidence="4 5">
    <name type="scientific">Spongiibacter pelagi</name>
    <dbReference type="NCBI Taxonomy" id="2760804"/>
    <lineage>
        <taxon>Bacteria</taxon>
        <taxon>Pseudomonadati</taxon>
        <taxon>Pseudomonadota</taxon>
        <taxon>Gammaproteobacteria</taxon>
        <taxon>Cellvibrionales</taxon>
        <taxon>Spongiibacteraceae</taxon>
        <taxon>Spongiibacter</taxon>
    </lineage>
</organism>
<evidence type="ECO:0000313" key="5">
    <source>
        <dbReference type="Proteomes" id="UP000610558"/>
    </source>
</evidence>
<keyword evidence="2" id="KW-0560">Oxidoreductase</keyword>
<dbReference type="InterPro" id="IPR011032">
    <property type="entry name" value="GroES-like_sf"/>
</dbReference>
<evidence type="ECO:0000313" key="4">
    <source>
        <dbReference type="EMBL" id="MBD2860054.1"/>
    </source>
</evidence>
<comment type="caution">
    <text evidence="4">The sequence shown here is derived from an EMBL/GenBank/DDBJ whole genome shotgun (WGS) entry which is preliminary data.</text>
</comment>
<protein>
    <submittedName>
        <fullName evidence="4">Zinc-binding dehydrogenase</fullName>
    </submittedName>
</protein>
<dbReference type="InterPro" id="IPR036291">
    <property type="entry name" value="NAD(P)-bd_dom_sf"/>
</dbReference>
<dbReference type="AlphaFoldDB" id="A0A927C2F6"/>
<evidence type="ECO:0000256" key="2">
    <source>
        <dbReference type="ARBA" id="ARBA00023002"/>
    </source>
</evidence>